<dbReference type="InterPro" id="IPR036879">
    <property type="entry name" value="TF_MADSbox_sf"/>
</dbReference>
<sequence>MARSQQHGQSRIPKQLRAGGGCFGHGGERDDEKTLRAVRFRSQQQYEEGFDYHFPLHRTVQGGDFRRTASGLCPNQEFRIHSRPADFFSYPFLLNRTTLDGDFRRSAADGRSRGALDGDFRRASSGVDGARRWPQEGLRAAVDGGAFLVREPRWADGGFATAGERNWRRKATGFGDGGVRETRRSQPWTMVVFDGTGHDRRANNAGLAEVQRRISRFGRYRDLGDVQRRRIDVQRKGAEERQIGGQEFFLLGPVQRQHNFIFWAQVMDAFNHKLWSCEVAATLGLVQREYGSDFGQRIRRIENQTNRQVTYSKRRNGLFKKAHELTVLCDAKVSIIMISSTQKLHEYISPITSTKQMFDQYQQATGIDIWNTHYEKMQQHLNKLKDINRNLRREIRQRMGESLNDLGYEQMVNLIEDIDNSLRLIRERKV</sequence>
<evidence type="ECO:0000313" key="11">
    <source>
        <dbReference type="Proteomes" id="UP001153555"/>
    </source>
</evidence>
<evidence type="ECO:0000256" key="5">
    <source>
        <dbReference type="ARBA" id="ARBA00023242"/>
    </source>
</evidence>
<dbReference type="PANTHER" id="PTHR48019">
    <property type="entry name" value="SERUM RESPONSE FACTOR HOMOLOG"/>
    <property type="match status" value="1"/>
</dbReference>
<dbReference type="AlphaFoldDB" id="A0A9N7NN43"/>
<keyword evidence="3" id="KW-0238">DNA-binding</keyword>
<organism evidence="10 11">
    <name type="scientific">Striga hermonthica</name>
    <name type="common">Purple witchweed</name>
    <name type="synonym">Buchnera hermonthica</name>
    <dbReference type="NCBI Taxonomy" id="68872"/>
    <lineage>
        <taxon>Eukaryota</taxon>
        <taxon>Viridiplantae</taxon>
        <taxon>Streptophyta</taxon>
        <taxon>Embryophyta</taxon>
        <taxon>Tracheophyta</taxon>
        <taxon>Spermatophyta</taxon>
        <taxon>Magnoliopsida</taxon>
        <taxon>eudicotyledons</taxon>
        <taxon>Gunneridae</taxon>
        <taxon>Pentapetalae</taxon>
        <taxon>asterids</taxon>
        <taxon>lamiids</taxon>
        <taxon>Lamiales</taxon>
        <taxon>Orobanchaceae</taxon>
        <taxon>Buchnereae</taxon>
        <taxon>Striga</taxon>
    </lineage>
</organism>
<evidence type="ECO:0000256" key="2">
    <source>
        <dbReference type="ARBA" id="ARBA00023015"/>
    </source>
</evidence>
<dbReference type="GO" id="GO:0045944">
    <property type="term" value="P:positive regulation of transcription by RNA polymerase II"/>
    <property type="evidence" value="ECO:0007669"/>
    <property type="project" value="InterPro"/>
</dbReference>
<dbReference type="Pfam" id="PF01486">
    <property type="entry name" value="K-box"/>
    <property type="match status" value="1"/>
</dbReference>
<evidence type="ECO:0000256" key="3">
    <source>
        <dbReference type="ARBA" id="ARBA00023125"/>
    </source>
</evidence>
<dbReference type="CDD" id="cd00265">
    <property type="entry name" value="MADS_MEF2_like"/>
    <property type="match status" value="1"/>
</dbReference>
<gene>
    <name evidence="10" type="ORF">SHERM_05665</name>
</gene>
<dbReference type="GO" id="GO:0000977">
    <property type="term" value="F:RNA polymerase II transcription regulatory region sequence-specific DNA binding"/>
    <property type="evidence" value="ECO:0007669"/>
    <property type="project" value="InterPro"/>
</dbReference>
<dbReference type="InterPro" id="IPR002487">
    <property type="entry name" value="TF_Kbox"/>
</dbReference>
<feature type="domain" description="K-box" evidence="9">
    <location>
        <begin position="374"/>
        <end position="430"/>
    </location>
</feature>
<keyword evidence="2" id="KW-0805">Transcription regulation</keyword>
<keyword evidence="6" id="KW-0175">Coiled coil</keyword>
<reference evidence="10" key="1">
    <citation type="submission" date="2019-12" db="EMBL/GenBank/DDBJ databases">
        <authorList>
            <person name="Scholes J."/>
        </authorList>
    </citation>
    <scope>NUCLEOTIDE SEQUENCE</scope>
</reference>
<dbReference type="Gene3D" id="3.40.1810.10">
    <property type="entry name" value="Transcription factor, MADS-box"/>
    <property type="match status" value="1"/>
</dbReference>
<evidence type="ECO:0000256" key="1">
    <source>
        <dbReference type="ARBA" id="ARBA00004123"/>
    </source>
</evidence>
<evidence type="ECO:0000256" key="6">
    <source>
        <dbReference type="SAM" id="Coils"/>
    </source>
</evidence>
<name>A0A9N7NN43_STRHE</name>
<dbReference type="OrthoDB" id="1898716at2759"/>
<keyword evidence="4" id="KW-0804">Transcription</keyword>
<evidence type="ECO:0000259" key="9">
    <source>
        <dbReference type="PROSITE" id="PS51297"/>
    </source>
</evidence>
<feature type="coiled-coil region" evidence="6">
    <location>
        <begin position="374"/>
        <end position="401"/>
    </location>
</feature>
<proteinExistence type="predicted"/>
<dbReference type="Pfam" id="PF00319">
    <property type="entry name" value="SRF-TF"/>
    <property type="match status" value="1"/>
</dbReference>
<dbReference type="SMART" id="SM00432">
    <property type="entry name" value="MADS"/>
    <property type="match status" value="1"/>
</dbReference>
<dbReference type="PROSITE" id="PS50066">
    <property type="entry name" value="MADS_BOX_2"/>
    <property type="match status" value="1"/>
</dbReference>
<keyword evidence="11" id="KW-1185">Reference proteome</keyword>
<accession>A0A9N7NN43</accession>
<evidence type="ECO:0000259" key="8">
    <source>
        <dbReference type="PROSITE" id="PS50066"/>
    </source>
</evidence>
<evidence type="ECO:0000313" key="10">
    <source>
        <dbReference type="EMBL" id="CAA0839095.1"/>
    </source>
</evidence>
<dbReference type="GO" id="GO:0046983">
    <property type="term" value="F:protein dimerization activity"/>
    <property type="evidence" value="ECO:0007669"/>
    <property type="project" value="InterPro"/>
</dbReference>
<dbReference type="PRINTS" id="PR00404">
    <property type="entry name" value="MADSDOMAIN"/>
</dbReference>
<dbReference type="GO" id="GO:0005634">
    <property type="term" value="C:nucleus"/>
    <property type="evidence" value="ECO:0007669"/>
    <property type="project" value="UniProtKB-SubCell"/>
</dbReference>
<evidence type="ECO:0000256" key="7">
    <source>
        <dbReference type="SAM" id="MobiDB-lite"/>
    </source>
</evidence>
<feature type="domain" description="MADS-box" evidence="8">
    <location>
        <begin position="297"/>
        <end position="351"/>
    </location>
</feature>
<evidence type="ECO:0000256" key="4">
    <source>
        <dbReference type="ARBA" id="ARBA00023163"/>
    </source>
</evidence>
<comment type="subcellular location">
    <subcellularLocation>
        <location evidence="1">Nucleus</location>
    </subcellularLocation>
</comment>
<dbReference type="GO" id="GO:0003700">
    <property type="term" value="F:DNA-binding transcription factor activity"/>
    <property type="evidence" value="ECO:0007669"/>
    <property type="project" value="InterPro"/>
</dbReference>
<comment type="caution">
    <text evidence="10">The sequence shown here is derived from an EMBL/GenBank/DDBJ whole genome shotgun (WGS) entry which is preliminary data.</text>
</comment>
<dbReference type="InterPro" id="IPR050142">
    <property type="entry name" value="MADS-box/MEF2_TF"/>
</dbReference>
<dbReference type="SUPFAM" id="SSF55455">
    <property type="entry name" value="SRF-like"/>
    <property type="match status" value="1"/>
</dbReference>
<dbReference type="InterPro" id="IPR002100">
    <property type="entry name" value="TF_MADSbox"/>
</dbReference>
<dbReference type="EMBL" id="CACSLK010031421">
    <property type="protein sequence ID" value="CAA0839095.1"/>
    <property type="molecule type" value="Genomic_DNA"/>
</dbReference>
<dbReference type="Proteomes" id="UP001153555">
    <property type="component" value="Unassembled WGS sequence"/>
</dbReference>
<dbReference type="PROSITE" id="PS51297">
    <property type="entry name" value="K_BOX"/>
    <property type="match status" value="1"/>
</dbReference>
<feature type="region of interest" description="Disordered" evidence="7">
    <location>
        <begin position="1"/>
        <end position="29"/>
    </location>
</feature>
<keyword evidence="5" id="KW-0539">Nucleus</keyword>
<protein>
    <submittedName>
        <fullName evidence="10">Floral homeotic protein APETALA 3</fullName>
    </submittedName>
</protein>
<dbReference type="InterPro" id="IPR033896">
    <property type="entry name" value="MEF2-like_N"/>
</dbReference>